<evidence type="ECO:0000313" key="2">
    <source>
        <dbReference type="Proteomes" id="UP000663903"/>
    </source>
</evidence>
<dbReference type="GO" id="GO:0016787">
    <property type="term" value="F:hydrolase activity"/>
    <property type="evidence" value="ECO:0007669"/>
    <property type="project" value="UniProtKB-KW"/>
</dbReference>
<protein>
    <submittedName>
        <fullName evidence="1">Alpha/beta hydrolase</fullName>
    </submittedName>
</protein>
<evidence type="ECO:0000313" key="1">
    <source>
        <dbReference type="EMBL" id="QTD44172.1"/>
    </source>
</evidence>
<accession>A0A975CE47</accession>
<sequence>MTGRWAMPVGVPSRRAALHSLAALSLSACTGLPLMTPPLTRHIESRLHLAQPGQRAPTLLILLPGAYDGPADFERQGFVDAVRARGLAADVQLVDAHAGYYTAQRIVEQLHTDVLQPARAAGHAQVWLCGISLGGYGALLTAREHGPLIDGMFTMAAFLGRRDLPAAIAQAGGLAAWPGELEGADVHDLALWRWLRGYATPPEAARRPRLFMGWGEDDRFVMSNRLVAATLPPSQVLTTSGGHQWAPWKRLWARFLDRAPWADPRTTPRD</sequence>
<dbReference type="SUPFAM" id="SSF53474">
    <property type="entry name" value="alpha/beta-Hydrolases"/>
    <property type="match status" value="1"/>
</dbReference>
<dbReference type="EMBL" id="CP071796">
    <property type="protein sequence ID" value="QTD44172.1"/>
    <property type="molecule type" value="Genomic_DNA"/>
</dbReference>
<gene>
    <name evidence="1" type="ORF">J1M35_13680</name>
</gene>
<dbReference type="InterPro" id="IPR029058">
    <property type="entry name" value="AB_hydrolase_fold"/>
</dbReference>
<dbReference type="Gene3D" id="3.40.50.1820">
    <property type="entry name" value="alpha/beta hydrolase"/>
    <property type="match status" value="1"/>
</dbReference>
<dbReference type="PROSITE" id="PS51257">
    <property type="entry name" value="PROKAR_LIPOPROTEIN"/>
    <property type="match status" value="1"/>
</dbReference>
<reference evidence="1" key="1">
    <citation type="submission" date="2021-03" db="EMBL/GenBank/DDBJ databases">
        <title>Ottowia sp. 27C isolated from the cloaca of a Giant Asian pond turtle (Heosemys grandis).</title>
        <authorList>
            <person name="Spergser J."/>
            <person name="Busse H.-J."/>
        </authorList>
    </citation>
    <scope>NUCLEOTIDE SEQUENCE</scope>
    <source>
        <strain evidence="1">27C</strain>
    </source>
</reference>
<dbReference type="KEGG" id="otd:J1M35_13680"/>
<dbReference type="AlphaFoldDB" id="A0A975CE47"/>
<keyword evidence="1" id="KW-0378">Hydrolase</keyword>
<keyword evidence="2" id="KW-1185">Reference proteome</keyword>
<name>A0A975CE47_9BURK</name>
<organism evidence="1 2">
    <name type="scientific">Ottowia testudinis</name>
    <dbReference type="NCBI Taxonomy" id="2816950"/>
    <lineage>
        <taxon>Bacteria</taxon>
        <taxon>Pseudomonadati</taxon>
        <taxon>Pseudomonadota</taxon>
        <taxon>Betaproteobacteria</taxon>
        <taxon>Burkholderiales</taxon>
        <taxon>Comamonadaceae</taxon>
        <taxon>Ottowia</taxon>
    </lineage>
</organism>
<dbReference type="Proteomes" id="UP000663903">
    <property type="component" value="Chromosome"/>
</dbReference>
<proteinExistence type="predicted"/>
<dbReference type="RefSeq" id="WP_208007695.1">
    <property type="nucleotide sequence ID" value="NZ_CP071796.1"/>
</dbReference>